<dbReference type="EMBL" id="CP012508">
    <property type="protein sequence ID" value="ALB22676.1"/>
    <property type="molecule type" value="Genomic_DNA"/>
</dbReference>
<dbReference type="NCBIfam" id="NF006605">
    <property type="entry name" value="PRK09162.1"/>
    <property type="match status" value="1"/>
</dbReference>
<dbReference type="GO" id="GO:0005829">
    <property type="term" value="C:cytosol"/>
    <property type="evidence" value="ECO:0007669"/>
    <property type="project" value="TreeGrafter"/>
</dbReference>
<dbReference type="InterPro" id="IPR000836">
    <property type="entry name" value="PRTase_dom"/>
</dbReference>
<dbReference type="GO" id="GO:0032263">
    <property type="term" value="P:GMP salvage"/>
    <property type="evidence" value="ECO:0007669"/>
    <property type="project" value="TreeGrafter"/>
</dbReference>
<proteinExistence type="predicted"/>
<dbReference type="GO" id="GO:0006178">
    <property type="term" value="P:guanine salvage"/>
    <property type="evidence" value="ECO:0007669"/>
    <property type="project" value="TreeGrafter"/>
</dbReference>
<name>A0AAC8VHW1_PISSA</name>
<dbReference type="PANTHER" id="PTHR43340:SF1">
    <property type="entry name" value="HYPOXANTHINE PHOSPHORIBOSYLTRANSFERASE"/>
    <property type="match status" value="1"/>
</dbReference>
<dbReference type="Pfam" id="PF00156">
    <property type="entry name" value="Pribosyltran"/>
    <property type="match status" value="1"/>
</dbReference>
<dbReference type="InterPro" id="IPR029057">
    <property type="entry name" value="PRTase-like"/>
</dbReference>
<dbReference type="EC" id="2.4.2.8" evidence="4"/>
<dbReference type="AlphaFoldDB" id="A0AAC8VHW1"/>
<dbReference type="Gene3D" id="3.40.50.2020">
    <property type="match status" value="1"/>
</dbReference>
<dbReference type="CDD" id="cd06223">
    <property type="entry name" value="PRTases_typeI"/>
    <property type="match status" value="1"/>
</dbReference>
<dbReference type="PANTHER" id="PTHR43340">
    <property type="entry name" value="HYPOXANTHINE-GUANINE PHOSPHORIBOSYLTRANSFERASE"/>
    <property type="match status" value="1"/>
</dbReference>
<feature type="domain" description="Phosphoribosyltransferase" evidence="3">
    <location>
        <begin position="25"/>
        <end position="141"/>
    </location>
</feature>
<dbReference type="RefSeq" id="WP_036771799.1">
    <property type="nucleotide sequence ID" value="NZ_CP012508.1"/>
</dbReference>
<organism evidence="4 5">
    <name type="scientific">Piscirickettsia salmonis</name>
    <dbReference type="NCBI Taxonomy" id="1238"/>
    <lineage>
        <taxon>Bacteria</taxon>
        <taxon>Pseudomonadati</taxon>
        <taxon>Pseudomonadota</taxon>
        <taxon>Gammaproteobacteria</taxon>
        <taxon>Thiotrichales</taxon>
        <taxon>Piscirickettsiaceae</taxon>
        <taxon>Piscirickettsia</taxon>
    </lineage>
</organism>
<dbReference type="InterPro" id="IPR050408">
    <property type="entry name" value="HGPRT"/>
</dbReference>
<dbReference type="Proteomes" id="UP000029558">
    <property type="component" value="Chromosome"/>
</dbReference>
<comment type="catalytic activity">
    <reaction evidence="2">
        <text>IMP + diphosphate = hypoxanthine + 5-phospho-alpha-D-ribose 1-diphosphate</text>
        <dbReference type="Rhea" id="RHEA:17973"/>
        <dbReference type="ChEBI" id="CHEBI:17368"/>
        <dbReference type="ChEBI" id="CHEBI:33019"/>
        <dbReference type="ChEBI" id="CHEBI:58017"/>
        <dbReference type="ChEBI" id="CHEBI:58053"/>
        <dbReference type="EC" id="2.4.2.8"/>
    </reaction>
    <physiologicalReaction direction="right-to-left" evidence="2">
        <dbReference type="Rhea" id="RHEA:17975"/>
    </physiologicalReaction>
</comment>
<keyword evidence="4" id="KW-0328">Glycosyltransferase</keyword>
<evidence type="ECO:0000256" key="1">
    <source>
        <dbReference type="ARBA" id="ARBA00048811"/>
    </source>
</evidence>
<dbReference type="GO" id="GO:0004422">
    <property type="term" value="F:hypoxanthine phosphoribosyltransferase activity"/>
    <property type="evidence" value="ECO:0007669"/>
    <property type="project" value="TreeGrafter"/>
</dbReference>
<dbReference type="GO" id="GO:0046100">
    <property type="term" value="P:hypoxanthine metabolic process"/>
    <property type="evidence" value="ECO:0007669"/>
    <property type="project" value="TreeGrafter"/>
</dbReference>
<gene>
    <name evidence="4" type="ORF">KU39_1494</name>
</gene>
<dbReference type="GO" id="GO:0032264">
    <property type="term" value="P:IMP salvage"/>
    <property type="evidence" value="ECO:0007669"/>
    <property type="project" value="TreeGrafter"/>
</dbReference>
<dbReference type="SUPFAM" id="SSF53271">
    <property type="entry name" value="PRTase-like"/>
    <property type="match status" value="1"/>
</dbReference>
<dbReference type="GO" id="GO:0000287">
    <property type="term" value="F:magnesium ion binding"/>
    <property type="evidence" value="ECO:0007669"/>
    <property type="project" value="TreeGrafter"/>
</dbReference>
<keyword evidence="4" id="KW-0808">Transferase</keyword>
<evidence type="ECO:0000313" key="5">
    <source>
        <dbReference type="Proteomes" id="UP000029558"/>
    </source>
</evidence>
<evidence type="ECO:0000256" key="2">
    <source>
        <dbReference type="ARBA" id="ARBA00049402"/>
    </source>
</evidence>
<reference evidence="4 5" key="1">
    <citation type="journal article" date="2014" name="Genome Announc.">
        <title>Comparative Genome Analysis of Two Isolates of the Fish Pathogen Piscirickettsia salmonis from Different Hosts Reveals Major Differences in Virulence-Associated Secretion Systems.</title>
        <authorList>
            <person name="Bohle H."/>
            <person name="Henriquez P."/>
            <person name="Grothusen H."/>
            <person name="Navas E."/>
            <person name="Sandoval A."/>
            <person name="Bustamante F."/>
            <person name="Bustos P."/>
            <person name="Mancilla M."/>
        </authorList>
    </citation>
    <scope>NUCLEOTIDE SEQUENCE [LARGE SCALE GENOMIC DNA]</scope>
    <source>
        <strain evidence="5">B1-32597</strain>
    </source>
</reference>
<evidence type="ECO:0000259" key="3">
    <source>
        <dbReference type="Pfam" id="PF00156"/>
    </source>
</evidence>
<protein>
    <submittedName>
        <fullName evidence="4">Hypoxanthine-guanine phosphoribosyltransferase</fullName>
        <ecNumber evidence="4">2.4.2.8</ecNumber>
    </submittedName>
</protein>
<evidence type="ECO:0000313" key="4">
    <source>
        <dbReference type="EMBL" id="ALB22676.1"/>
    </source>
</evidence>
<sequence length="184" mass="20869">MMKEIEEIRQRSKCLFSKAEIDLTLDRMAQKIHEDYQGKNPLLLSVMVGGLILTAELLTRLDFPLQVDYVHATRYQGNIRGNELVWKVKPSYSLKDRNVLIVDDILDGGITLHEIVEFCKEEDASSVRSAVLLDKVETRVEGGLAHADYVGLEVANQYVFGYGMDYKNYLRNAPGIFAVPEELC</sequence>
<accession>A0AAC8VHW1</accession>
<comment type="catalytic activity">
    <reaction evidence="1">
        <text>GMP + diphosphate = guanine + 5-phospho-alpha-D-ribose 1-diphosphate</text>
        <dbReference type="Rhea" id="RHEA:25424"/>
        <dbReference type="ChEBI" id="CHEBI:16235"/>
        <dbReference type="ChEBI" id="CHEBI:33019"/>
        <dbReference type="ChEBI" id="CHEBI:58017"/>
        <dbReference type="ChEBI" id="CHEBI:58115"/>
        <dbReference type="EC" id="2.4.2.8"/>
    </reaction>
    <physiologicalReaction direction="right-to-left" evidence="1">
        <dbReference type="Rhea" id="RHEA:25426"/>
    </physiologicalReaction>
</comment>